<sequence>MKIRALEQCKSGGAFVQSRRGADLLSDFQNEKLLTWLFPHLDPWGIGGFHHPKRTQSLTLDEQLAYLVSVDDSPFAVDQTFAFVYYNISQKQKLVRDCLYRVKESQYTQIINELDSLPSELIRRLERKMKDNHAYKPNDPAERRLLQLLAKLQCINYKIPGSVGYEKAMRNEIWSLIYRHGP</sequence>
<dbReference type="EMBL" id="KN824384">
    <property type="protein sequence ID" value="KIM21400.1"/>
    <property type="molecule type" value="Genomic_DNA"/>
</dbReference>
<feature type="non-terminal residue" evidence="2">
    <location>
        <position position="182"/>
    </location>
</feature>
<dbReference type="HOGENOM" id="CLU_1485505_0_0_1"/>
<protein>
    <recommendedName>
        <fullName evidence="1">Helitron helicase-like domain-containing protein</fullName>
    </recommendedName>
</protein>
<dbReference type="OrthoDB" id="432234at2759"/>
<reference evidence="2 3" key="1">
    <citation type="submission" date="2014-04" db="EMBL/GenBank/DDBJ databases">
        <authorList>
            <consortium name="DOE Joint Genome Institute"/>
            <person name="Kuo A."/>
            <person name="Zuccaro A."/>
            <person name="Kohler A."/>
            <person name="Nagy L.G."/>
            <person name="Floudas D."/>
            <person name="Copeland A."/>
            <person name="Barry K.W."/>
            <person name="Cichocki N."/>
            <person name="Veneault-Fourrey C."/>
            <person name="LaButti K."/>
            <person name="Lindquist E.A."/>
            <person name="Lipzen A."/>
            <person name="Lundell T."/>
            <person name="Morin E."/>
            <person name="Murat C."/>
            <person name="Sun H."/>
            <person name="Tunlid A."/>
            <person name="Henrissat B."/>
            <person name="Grigoriev I.V."/>
            <person name="Hibbett D.S."/>
            <person name="Martin F."/>
            <person name="Nordberg H.P."/>
            <person name="Cantor M.N."/>
            <person name="Hua S.X."/>
        </authorList>
    </citation>
    <scope>NUCLEOTIDE SEQUENCE [LARGE SCALE GENOMIC DNA]</scope>
    <source>
        <strain evidence="2 3">MAFF 305830</strain>
    </source>
</reference>
<dbReference type="STRING" id="933852.A0A0C3A9S2"/>
<dbReference type="Proteomes" id="UP000054097">
    <property type="component" value="Unassembled WGS sequence"/>
</dbReference>
<name>A0A0C3A9S2_SERVB</name>
<dbReference type="InterPro" id="IPR025476">
    <property type="entry name" value="Helitron_helicase-like"/>
</dbReference>
<evidence type="ECO:0000313" key="3">
    <source>
        <dbReference type="Proteomes" id="UP000054097"/>
    </source>
</evidence>
<evidence type="ECO:0000259" key="1">
    <source>
        <dbReference type="Pfam" id="PF14214"/>
    </source>
</evidence>
<gene>
    <name evidence="2" type="ORF">M408DRAFT_304506</name>
</gene>
<dbReference type="AlphaFoldDB" id="A0A0C3A9S2"/>
<accession>A0A0C3A9S2</accession>
<organism evidence="2 3">
    <name type="scientific">Serendipita vermifera MAFF 305830</name>
    <dbReference type="NCBI Taxonomy" id="933852"/>
    <lineage>
        <taxon>Eukaryota</taxon>
        <taxon>Fungi</taxon>
        <taxon>Dikarya</taxon>
        <taxon>Basidiomycota</taxon>
        <taxon>Agaricomycotina</taxon>
        <taxon>Agaricomycetes</taxon>
        <taxon>Sebacinales</taxon>
        <taxon>Serendipitaceae</taxon>
        <taxon>Serendipita</taxon>
    </lineage>
</organism>
<reference evidence="3" key="2">
    <citation type="submission" date="2015-01" db="EMBL/GenBank/DDBJ databases">
        <title>Evolutionary Origins and Diversification of the Mycorrhizal Mutualists.</title>
        <authorList>
            <consortium name="DOE Joint Genome Institute"/>
            <consortium name="Mycorrhizal Genomics Consortium"/>
            <person name="Kohler A."/>
            <person name="Kuo A."/>
            <person name="Nagy L.G."/>
            <person name="Floudas D."/>
            <person name="Copeland A."/>
            <person name="Barry K.W."/>
            <person name="Cichocki N."/>
            <person name="Veneault-Fourrey C."/>
            <person name="LaButti K."/>
            <person name="Lindquist E.A."/>
            <person name="Lipzen A."/>
            <person name="Lundell T."/>
            <person name="Morin E."/>
            <person name="Murat C."/>
            <person name="Riley R."/>
            <person name="Ohm R."/>
            <person name="Sun H."/>
            <person name="Tunlid A."/>
            <person name="Henrissat B."/>
            <person name="Grigoriev I.V."/>
            <person name="Hibbett D.S."/>
            <person name="Martin F."/>
        </authorList>
    </citation>
    <scope>NUCLEOTIDE SEQUENCE [LARGE SCALE GENOMIC DNA]</scope>
    <source>
        <strain evidence="3">MAFF 305830</strain>
    </source>
</reference>
<evidence type="ECO:0000313" key="2">
    <source>
        <dbReference type="EMBL" id="KIM21400.1"/>
    </source>
</evidence>
<keyword evidence="3" id="KW-1185">Reference proteome</keyword>
<proteinExistence type="predicted"/>
<feature type="domain" description="Helitron helicase-like" evidence="1">
    <location>
        <begin position="75"/>
        <end position="182"/>
    </location>
</feature>
<dbReference type="Pfam" id="PF14214">
    <property type="entry name" value="Helitron_like_N"/>
    <property type="match status" value="1"/>
</dbReference>